<protein>
    <recommendedName>
        <fullName evidence="3">ATPase</fullName>
    </recommendedName>
</protein>
<proteinExistence type="predicted"/>
<dbReference type="Gene3D" id="3.40.50.300">
    <property type="entry name" value="P-loop containing nucleotide triphosphate hydrolases"/>
    <property type="match status" value="1"/>
</dbReference>
<accession>A0A2S7IQ30</accession>
<evidence type="ECO:0000313" key="1">
    <source>
        <dbReference type="EMBL" id="PQA59833.1"/>
    </source>
</evidence>
<dbReference type="InterPro" id="IPR027417">
    <property type="entry name" value="P-loop_NTPase"/>
</dbReference>
<sequence length="296" mass="33752">MDEDYLPELSEYEMQNLKKRLKLKREPTQEDVQKERERKRERLQIHRRNAAYLDAVRMPKSLKPELSSSQILKLITEAGKLKAVAEHWDKPFSAEVYGGILPLLCLYLAKDPRFEELGRSAGLNFSLSKGLLLTGPVGCGKTRLMEILGNLQLGDRNFAVEPFNVFSVRDVVERFKSSKGGGEEGITVFTRPAPNAYRSQYWHDAIGWCFDDLGTEGEGHHFSDRQNVMQGLLEKIYSKCVGQYFRFHATTNGSLEDLKKAYGGRFADRLGEMFNWIEFEASSPSLRPSVTMSDEN</sequence>
<evidence type="ECO:0000313" key="2">
    <source>
        <dbReference type="Proteomes" id="UP000239590"/>
    </source>
</evidence>
<comment type="caution">
    <text evidence="1">The sequence shown here is derived from an EMBL/GenBank/DDBJ whole genome shotgun (WGS) entry which is preliminary data.</text>
</comment>
<evidence type="ECO:0008006" key="3">
    <source>
        <dbReference type="Google" id="ProtNLM"/>
    </source>
</evidence>
<name>A0A2S7IQ30_9BACT</name>
<dbReference type="AlphaFoldDB" id="A0A2S7IQ30"/>
<keyword evidence="2" id="KW-1185">Reference proteome</keyword>
<dbReference type="OrthoDB" id="835620at2"/>
<dbReference type="Proteomes" id="UP000239590">
    <property type="component" value="Unassembled WGS sequence"/>
</dbReference>
<reference evidence="2" key="1">
    <citation type="submission" date="2018-02" db="EMBL/GenBank/DDBJ databases">
        <title>Genome sequencing of Solimonas sp. HR-BB.</title>
        <authorList>
            <person name="Lee Y."/>
            <person name="Jeon C.O."/>
        </authorList>
    </citation>
    <scope>NUCLEOTIDE SEQUENCE [LARGE SCALE GENOMIC DNA]</scope>
    <source>
        <strain evidence="2">HR-U</strain>
    </source>
</reference>
<dbReference type="EMBL" id="PTRA01000001">
    <property type="protein sequence ID" value="PQA59833.1"/>
    <property type="molecule type" value="Genomic_DNA"/>
</dbReference>
<dbReference type="SUPFAM" id="SSF52540">
    <property type="entry name" value="P-loop containing nucleoside triphosphate hydrolases"/>
    <property type="match status" value="1"/>
</dbReference>
<gene>
    <name evidence="1" type="ORF">C5O19_09485</name>
</gene>
<organism evidence="1 2">
    <name type="scientific">Siphonobacter curvatus</name>
    <dbReference type="NCBI Taxonomy" id="2094562"/>
    <lineage>
        <taxon>Bacteria</taxon>
        <taxon>Pseudomonadati</taxon>
        <taxon>Bacteroidota</taxon>
        <taxon>Cytophagia</taxon>
        <taxon>Cytophagales</taxon>
        <taxon>Cytophagaceae</taxon>
        <taxon>Siphonobacter</taxon>
    </lineage>
</organism>